<feature type="region of interest" description="Disordered" evidence="1">
    <location>
        <begin position="1"/>
        <end position="25"/>
    </location>
</feature>
<keyword evidence="3" id="KW-1185">Reference proteome</keyword>
<dbReference type="AlphaFoldDB" id="A0A8H6KLX8"/>
<evidence type="ECO:0000313" key="2">
    <source>
        <dbReference type="EMBL" id="KAF6833922.1"/>
    </source>
</evidence>
<name>A0A8H6KLX8_9PEZI</name>
<reference evidence="2" key="1">
    <citation type="journal article" date="2020" name="Phytopathology">
        <title>Genome Sequence Resources of Colletotrichum truncatum, C. plurivorum, C. musicola, and C. sojae: Four Species Pathogenic to Soybean (Glycine max).</title>
        <authorList>
            <person name="Rogerio F."/>
            <person name="Boufleur T.R."/>
            <person name="Ciampi-Guillardi M."/>
            <person name="Sukno S.A."/>
            <person name="Thon M.R."/>
            <person name="Massola Junior N.S."/>
            <person name="Baroncelli R."/>
        </authorList>
    </citation>
    <scope>NUCLEOTIDE SEQUENCE</scope>
    <source>
        <strain evidence="2">LFN00145</strain>
    </source>
</reference>
<accession>A0A8H6KLX8</accession>
<proteinExistence type="predicted"/>
<feature type="region of interest" description="Disordered" evidence="1">
    <location>
        <begin position="40"/>
        <end position="65"/>
    </location>
</feature>
<organism evidence="2 3">
    <name type="scientific">Colletotrichum plurivorum</name>
    <dbReference type="NCBI Taxonomy" id="2175906"/>
    <lineage>
        <taxon>Eukaryota</taxon>
        <taxon>Fungi</taxon>
        <taxon>Dikarya</taxon>
        <taxon>Ascomycota</taxon>
        <taxon>Pezizomycotina</taxon>
        <taxon>Sordariomycetes</taxon>
        <taxon>Hypocreomycetidae</taxon>
        <taxon>Glomerellales</taxon>
        <taxon>Glomerellaceae</taxon>
        <taxon>Colletotrichum</taxon>
        <taxon>Colletotrichum orchidearum species complex</taxon>
    </lineage>
</organism>
<sequence length="120" mass="12916">MPKSFVQQAIGAAAEASQKQDAGESAKLAMMDDLGIQRVEDLPLDNTPGRNYSQMPVRRAPRNIENSEALQGYQGTVFAQEGMSDAEALTAKNLQDLGGSSLYRPSAGPSRSYVESRRPA</sequence>
<feature type="region of interest" description="Disordered" evidence="1">
    <location>
        <begin position="96"/>
        <end position="120"/>
    </location>
</feature>
<evidence type="ECO:0000256" key="1">
    <source>
        <dbReference type="SAM" id="MobiDB-lite"/>
    </source>
</evidence>
<comment type="caution">
    <text evidence="2">The sequence shown here is derived from an EMBL/GenBank/DDBJ whole genome shotgun (WGS) entry which is preliminary data.</text>
</comment>
<dbReference type="EMBL" id="WIGO01000053">
    <property type="protein sequence ID" value="KAF6833922.1"/>
    <property type="molecule type" value="Genomic_DNA"/>
</dbReference>
<dbReference type="Proteomes" id="UP000654918">
    <property type="component" value="Unassembled WGS sequence"/>
</dbReference>
<evidence type="ECO:0000313" key="3">
    <source>
        <dbReference type="Proteomes" id="UP000654918"/>
    </source>
</evidence>
<protein>
    <submittedName>
        <fullName evidence="2">Uncharacterized protein</fullName>
    </submittedName>
</protein>
<gene>
    <name evidence="2" type="ORF">CPLU01_05217</name>
</gene>